<comment type="caution">
    <text evidence="1">The sequence shown here is derived from an EMBL/GenBank/DDBJ whole genome shotgun (WGS) entry which is preliminary data.</text>
</comment>
<dbReference type="AlphaFoldDB" id="A0A9X1ZWM6"/>
<organism evidence="1 2">
    <name type="scientific">Zunongwangia pacifica</name>
    <dbReference type="NCBI Taxonomy" id="2911062"/>
    <lineage>
        <taxon>Bacteria</taxon>
        <taxon>Pseudomonadati</taxon>
        <taxon>Bacteroidota</taxon>
        <taxon>Flavobacteriia</taxon>
        <taxon>Flavobacteriales</taxon>
        <taxon>Flavobacteriaceae</taxon>
        <taxon>Zunongwangia</taxon>
    </lineage>
</organism>
<dbReference type="RefSeq" id="WP_249600670.1">
    <property type="nucleotide sequence ID" value="NZ_JAKHSK010000005.1"/>
</dbReference>
<dbReference type="Proteomes" id="UP001139521">
    <property type="component" value="Unassembled WGS sequence"/>
</dbReference>
<evidence type="ECO:0008006" key="3">
    <source>
        <dbReference type="Google" id="ProtNLM"/>
    </source>
</evidence>
<dbReference type="SUPFAM" id="SSF56935">
    <property type="entry name" value="Porins"/>
    <property type="match status" value="1"/>
</dbReference>
<proteinExistence type="predicted"/>
<accession>A0A9X1ZWM6</accession>
<sequence length="201" mass="22998">MKKILFLAVMLLSQLNYSQEKSEIFIEKGRWGLGGHFSFSSLKSETSYYEFNTDSNTINLEVSPNLTYTFADNWLVGIGLRYTYTDLDGEDGAVHGIGIAPNIQRYFPILDKFAFSLEGSVEYFRKRIPSSGGKDNIYKRYSANIRPGFSYLIHKRFAFEVNTGILSYAKIKEEGESRTEFSRFGLDFGLSNFQFGGIFFF</sequence>
<dbReference type="EMBL" id="JAKHSK010000005">
    <property type="protein sequence ID" value="MCL6217691.1"/>
    <property type="molecule type" value="Genomic_DNA"/>
</dbReference>
<evidence type="ECO:0000313" key="2">
    <source>
        <dbReference type="Proteomes" id="UP001139521"/>
    </source>
</evidence>
<gene>
    <name evidence="1" type="ORF">L1967_05215</name>
</gene>
<name>A0A9X1ZWM6_9FLAO</name>
<reference evidence="1" key="1">
    <citation type="submission" date="2022-01" db="EMBL/GenBank/DDBJ databases">
        <title>Genome sequencing of Zunongwangia sp. M21534 genome.</title>
        <authorList>
            <person name="Chen Y."/>
            <person name="Dong C."/>
            <person name="Shao Z."/>
        </authorList>
    </citation>
    <scope>NUCLEOTIDE SEQUENCE</scope>
    <source>
        <strain evidence="1">MCCC M21534</strain>
    </source>
</reference>
<evidence type="ECO:0000313" key="1">
    <source>
        <dbReference type="EMBL" id="MCL6217691.1"/>
    </source>
</evidence>
<keyword evidence="2" id="KW-1185">Reference proteome</keyword>
<protein>
    <recommendedName>
        <fullName evidence="3">Outer membrane protein beta-barrel domain-containing protein</fullName>
    </recommendedName>
</protein>